<keyword evidence="2" id="KW-0472">Membrane</keyword>
<reference evidence="3 4" key="1">
    <citation type="submission" date="2021-06" db="EMBL/GenBank/DDBJ databases">
        <authorList>
            <person name="Palmer J.M."/>
        </authorList>
    </citation>
    <scope>NUCLEOTIDE SEQUENCE [LARGE SCALE GENOMIC DNA]</scope>
    <source>
        <strain evidence="3 4">XC_2019</strain>
        <tissue evidence="3">Muscle</tissue>
    </source>
</reference>
<keyword evidence="2" id="KW-1133">Transmembrane helix</keyword>
<feature type="transmembrane region" description="Helical" evidence="2">
    <location>
        <begin position="88"/>
        <end position="111"/>
    </location>
</feature>
<comment type="caution">
    <text evidence="3">The sequence shown here is derived from an EMBL/GenBank/DDBJ whole genome shotgun (WGS) entry which is preliminary data.</text>
</comment>
<feature type="region of interest" description="Disordered" evidence="1">
    <location>
        <begin position="1"/>
        <end position="56"/>
    </location>
</feature>
<evidence type="ECO:0000256" key="2">
    <source>
        <dbReference type="SAM" id="Phobius"/>
    </source>
</evidence>
<evidence type="ECO:0000313" key="4">
    <source>
        <dbReference type="Proteomes" id="UP001434883"/>
    </source>
</evidence>
<name>A0ABV0RYW3_9TELE</name>
<sequence>MTGPNSPSRTGTSPAKLSRHGRSKSTSAHCLLRCGTREESSVSPPNHSPEEEEEKDGGVLFYVNRNGFPIESVTWERMWSHVALTVNLLLTGTFSLSVFFFLLNCCVFCFYKFKSLRNIEFNYKMHVCIKWWLLPLHHGSGEELLFVI</sequence>
<gene>
    <name evidence="3" type="ORF">XENOCAPTIV_015621</name>
</gene>
<proteinExistence type="predicted"/>
<protein>
    <submittedName>
        <fullName evidence="3">Uncharacterized protein</fullName>
    </submittedName>
</protein>
<keyword evidence="4" id="KW-1185">Reference proteome</keyword>
<organism evidence="3 4">
    <name type="scientific">Xenoophorus captivus</name>
    <dbReference type="NCBI Taxonomy" id="1517983"/>
    <lineage>
        <taxon>Eukaryota</taxon>
        <taxon>Metazoa</taxon>
        <taxon>Chordata</taxon>
        <taxon>Craniata</taxon>
        <taxon>Vertebrata</taxon>
        <taxon>Euteleostomi</taxon>
        <taxon>Actinopterygii</taxon>
        <taxon>Neopterygii</taxon>
        <taxon>Teleostei</taxon>
        <taxon>Neoteleostei</taxon>
        <taxon>Acanthomorphata</taxon>
        <taxon>Ovalentaria</taxon>
        <taxon>Atherinomorphae</taxon>
        <taxon>Cyprinodontiformes</taxon>
        <taxon>Goodeidae</taxon>
        <taxon>Xenoophorus</taxon>
    </lineage>
</organism>
<dbReference type="InterPro" id="IPR028131">
    <property type="entry name" value="VASH1"/>
</dbReference>
<keyword evidence="2" id="KW-0812">Transmembrane</keyword>
<accession>A0ABV0RYW3</accession>
<dbReference type="Proteomes" id="UP001434883">
    <property type="component" value="Unassembled WGS sequence"/>
</dbReference>
<evidence type="ECO:0000256" key="1">
    <source>
        <dbReference type="SAM" id="MobiDB-lite"/>
    </source>
</evidence>
<dbReference type="EMBL" id="JAHRIN010062051">
    <property type="protein sequence ID" value="MEQ2213475.1"/>
    <property type="molecule type" value="Genomic_DNA"/>
</dbReference>
<dbReference type="Pfam" id="PF14822">
    <property type="entry name" value="Vasohibin"/>
    <property type="match status" value="1"/>
</dbReference>
<evidence type="ECO:0000313" key="3">
    <source>
        <dbReference type="EMBL" id="MEQ2213475.1"/>
    </source>
</evidence>
<feature type="compositionally biased region" description="Polar residues" evidence="1">
    <location>
        <begin position="1"/>
        <end position="15"/>
    </location>
</feature>